<reference evidence="7" key="1">
    <citation type="submission" date="2021-10" db="EMBL/GenBank/DDBJ databases">
        <authorList>
            <person name="Criscuolo A."/>
        </authorList>
    </citation>
    <scope>NUCLEOTIDE SEQUENCE</scope>
    <source>
        <strain evidence="7">CIP111885</strain>
    </source>
</reference>
<proteinExistence type="predicted"/>
<dbReference type="NCBIfam" id="TIGR03061">
    <property type="entry name" value="pip_yhgE_Nterm"/>
    <property type="match status" value="1"/>
</dbReference>
<dbReference type="Pfam" id="PF12698">
    <property type="entry name" value="ABC2_membrane_3"/>
    <property type="match status" value="2"/>
</dbReference>
<sequence length="735" mass="79323">MKNLFKKELMAIIKSKKLLISIVAVLFIPVLYSGMFLWAFWDPYEHLSDLPVAIVNNDNGADFENEKLLLGNELVDKLRESNDFQYIFVDNDKGMQGLKNQKYYMLVEIPDNFSENATTLMDENPQKLELIYKPNESYNFLSAQIGSTAIEKIKASLSEKITTTYSETIFEKLTDLSSGLTDASEGATKLYEGSQRLQSGSADLQKGLALLAGKSIEFNEGVSKIDSGSKELNSGISKLTEGMSLLDANYQKLEAASSKLVQGSSRLEDGLNSAVLGINQLKSKTPDLVAGTEQLEAGANQLSAAMNQWQTGVEATASGAKKVNVGLNTLNEQIESIVANNPAIPVEQKAALQMTIKQILAGSEQVAGGTTELSVGAMKLDQGAEVLASNLTKLKQGELQLVQGVNKLANGSTQLNEGLSEFVTGQHQFHDGVTFFGTKLTEAKNGSNELASGSKDLSNGLDKLTDGSEALTAGVAKIKDGSDQLNEGNADLSSGAKTLANGLSDGSEKISKFKPTEKTSEMIGNPVVINNKKINEVPNYGTGFAPYFLSLGLFVGALLLSIVFPLKEPVDVPKNSWSWFMSKFGILAIVGIIQALVATSLLLFGLDLQVESVPLFLLFSTITSLTFIALIQLLVTTLGDPGRFIAIIILILQLTTSAGTFPLELIPNALQPISAILPMTYSVSGLKAVISSGDFSFMWHNMAILAGYLSTFMLLTFGYFHFKHKRQFEILVSES</sequence>
<feature type="domain" description="ABC-2 type transporter transmembrane" evidence="6">
    <location>
        <begin position="22"/>
        <end position="158"/>
    </location>
</feature>
<dbReference type="GO" id="GO:0016020">
    <property type="term" value="C:membrane"/>
    <property type="evidence" value="ECO:0007669"/>
    <property type="project" value="UniProtKB-SubCell"/>
</dbReference>
<dbReference type="PANTHER" id="PTHR43077:SF5">
    <property type="entry name" value="PHAGE INFECTION PROTEIN"/>
    <property type="match status" value="1"/>
</dbReference>
<dbReference type="NCBIfam" id="TIGR03057">
    <property type="entry name" value="xxxLxxG_by_4"/>
    <property type="match status" value="5"/>
</dbReference>
<feature type="domain" description="ABC-2 type transporter transmembrane" evidence="6">
    <location>
        <begin position="383"/>
        <end position="716"/>
    </location>
</feature>
<dbReference type="Proteomes" id="UP000789845">
    <property type="component" value="Unassembled WGS sequence"/>
</dbReference>
<evidence type="ECO:0000256" key="4">
    <source>
        <dbReference type="ARBA" id="ARBA00023136"/>
    </source>
</evidence>
<dbReference type="GO" id="GO:0140359">
    <property type="term" value="F:ABC-type transporter activity"/>
    <property type="evidence" value="ECO:0007669"/>
    <property type="project" value="InterPro"/>
</dbReference>
<evidence type="ECO:0000259" key="6">
    <source>
        <dbReference type="Pfam" id="PF12698"/>
    </source>
</evidence>
<feature type="transmembrane region" description="Helical" evidence="5">
    <location>
        <begin position="612"/>
        <end position="635"/>
    </location>
</feature>
<feature type="transmembrane region" description="Helical" evidence="5">
    <location>
        <begin position="544"/>
        <end position="564"/>
    </location>
</feature>
<evidence type="ECO:0000256" key="1">
    <source>
        <dbReference type="ARBA" id="ARBA00004141"/>
    </source>
</evidence>
<accession>A0A9C7GBX0</accession>
<dbReference type="InterPro" id="IPR017501">
    <property type="entry name" value="Phage_infect_YhgE_C"/>
</dbReference>
<evidence type="ECO:0000256" key="5">
    <source>
        <dbReference type="SAM" id="Phobius"/>
    </source>
</evidence>
<feature type="transmembrane region" description="Helical" evidence="5">
    <location>
        <begin position="584"/>
        <end position="606"/>
    </location>
</feature>
<name>A0A9C7GBX0_9BACI</name>
<dbReference type="EMBL" id="CAKJTG010000017">
    <property type="protein sequence ID" value="CAG9609262.1"/>
    <property type="molecule type" value="Genomic_DNA"/>
</dbReference>
<evidence type="ECO:0000313" key="7">
    <source>
        <dbReference type="EMBL" id="CAG9609262.1"/>
    </source>
</evidence>
<comment type="caution">
    <text evidence="7">The sequence shown here is derived from an EMBL/GenBank/DDBJ whole genome shotgun (WGS) entry which is preliminary data.</text>
</comment>
<evidence type="ECO:0000256" key="3">
    <source>
        <dbReference type="ARBA" id="ARBA00022989"/>
    </source>
</evidence>
<dbReference type="InterPro" id="IPR051328">
    <property type="entry name" value="T7SS_ABC-Transporter"/>
</dbReference>
<protein>
    <recommendedName>
        <fullName evidence="6">ABC-2 type transporter transmembrane domain-containing protein</fullName>
    </recommendedName>
</protein>
<dbReference type="InterPro" id="IPR023908">
    <property type="entry name" value="xxxLxxG_rpt"/>
</dbReference>
<dbReference type="InterPro" id="IPR013525">
    <property type="entry name" value="ABC2_TM"/>
</dbReference>
<organism evidence="7 8">
    <name type="scientific">Pseudoneobacillus rhizosphaerae</name>
    <dbReference type="NCBI Taxonomy" id="2880968"/>
    <lineage>
        <taxon>Bacteria</taxon>
        <taxon>Bacillati</taxon>
        <taxon>Bacillota</taxon>
        <taxon>Bacilli</taxon>
        <taxon>Bacillales</taxon>
        <taxon>Bacillaceae</taxon>
        <taxon>Pseudoneobacillus</taxon>
    </lineage>
</organism>
<dbReference type="InterPro" id="IPR017500">
    <property type="entry name" value="Phage_infect_YhgE_N"/>
</dbReference>
<dbReference type="NCBIfam" id="TIGR03062">
    <property type="entry name" value="pip_yhgE_Cterm"/>
    <property type="match status" value="1"/>
</dbReference>
<keyword evidence="3 5" id="KW-1133">Transmembrane helix</keyword>
<keyword evidence="4 5" id="KW-0472">Membrane</keyword>
<dbReference type="PANTHER" id="PTHR43077">
    <property type="entry name" value="TRANSPORT PERMEASE YVFS-RELATED"/>
    <property type="match status" value="1"/>
</dbReference>
<dbReference type="Gene3D" id="3.40.1710.10">
    <property type="entry name" value="abc type-2 transporter like domain"/>
    <property type="match status" value="1"/>
</dbReference>
<gene>
    <name evidence="7" type="ORF">NEOCIP111885_03004</name>
</gene>
<feature type="transmembrane region" description="Helical" evidence="5">
    <location>
        <begin position="20"/>
        <end position="41"/>
    </location>
</feature>
<evidence type="ECO:0000256" key="2">
    <source>
        <dbReference type="ARBA" id="ARBA00022692"/>
    </source>
</evidence>
<feature type="transmembrane region" description="Helical" evidence="5">
    <location>
        <begin position="644"/>
        <end position="663"/>
    </location>
</feature>
<keyword evidence="2 5" id="KW-0812">Transmembrane</keyword>
<comment type="subcellular location">
    <subcellularLocation>
        <location evidence="1">Membrane</location>
        <topology evidence="1">Multi-pass membrane protein</topology>
    </subcellularLocation>
</comment>
<dbReference type="AlphaFoldDB" id="A0A9C7GBX0"/>
<keyword evidence="8" id="KW-1185">Reference proteome</keyword>
<dbReference type="Gene3D" id="1.10.287.950">
    <property type="entry name" value="Methyl-accepting chemotaxis protein"/>
    <property type="match status" value="2"/>
</dbReference>
<feature type="transmembrane region" description="Helical" evidence="5">
    <location>
        <begin position="702"/>
        <end position="722"/>
    </location>
</feature>
<evidence type="ECO:0000313" key="8">
    <source>
        <dbReference type="Proteomes" id="UP000789845"/>
    </source>
</evidence>
<dbReference type="RefSeq" id="WP_230497497.1">
    <property type="nucleotide sequence ID" value="NZ_CAKJTG010000017.1"/>
</dbReference>